<gene>
    <name evidence="1" type="ORF">EV702DRAFT_775979</name>
</gene>
<evidence type="ECO:0000313" key="1">
    <source>
        <dbReference type="EMBL" id="KAG1780366.1"/>
    </source>
</evidence>
<sequence>MVYHAYIHNISDNYSSQYIAVFASRAVADEWWRAVSTSANTKYSDSVRRVAPQFFTHNTIKANAASSTTDTQVASAFFGKVFFTPLPNNGGLSVIPILDFADHVSGNSFFIRSRVSHNEYWYCPGSSTGNVTPNSKVYVSRTERTRFHVRLISERKDTTGTIMIGSDEIAITLTSTNLSIRVSRSSHLIVSKNPEVGLKFSDLVNGFRVVTPLLDNEGHCESVKELLKTEDGEEWELA</sequence>
<evidence type="ECO:0000313" key="2">
    <source>
        <dbReference type="Proteomes" id="UP000714275"/>
    </source>
</evidence>
<proteinExistence type="predicted"/>
<dbReference type="AlphaFoldDB" id="A0A9P7A168"/>
<comment type="caution">
    <text evidence="1">The sequence shown here is derived from an EMBL/GenBank/DDBJ whole genome shotgun (WGS) entry which is preliminary data.</text>
</comment>
<dbReference type="EMBL" id="JABBWD010000009">
    <property type="protein sequence ID" value="KAG1780366.1"/>
    <property type="molecule type" value="Genomic_DNA"/>
</dbReference>
<dbReference type="OrthoDB" id="5364171at2759"/>
<name>A0A9P7A168_9AGAM</name>
<reference evidence="1" key="1">
    <citation type="journal article" date="2020" name="New Phytol.">
        <title>Comparative genomics reveals dynamic genome evolution in host specialist ectomycorrhizal fungi.</title>
        <authorList>
            <person name="Lofgren L.A."/>
            <person name="Nguyen N.H."/>
            <person name="Vilgalys R."/>
            <person name="Ruytinx J."/>
            <person name="Liao H.L."/>
            <person name="Branco S."/>
            <person name="Kuo A."/>
            <person name="LaButti K."/>
            <person name="Lipzen A."/>
            <person name="Andreopoulos W."/>
            <person name="Pangilinan J."/>
            <person name="Riley R."/>
            <person name="Hundley H."/>
            <person name="Na H."/>
            <person name="Barry K."/>
            <person name="Grigoriev I.V."/>
            <person name="Stajich J.E."/>
            <person name="Kennedy P.G."/>
        </authorList>
    </citation>
    <scope>NUCLEOTIDE SEQUENCE</scope>
    <source>
        <strain evidence="1">DOB743</strain>
    </source>
</reference>
<accession>A0A9P7A168</accession>
<organism evidence="1 2">
    <name type="scientific">Suillus placidus</name>
    <dbReference type="NCBI Taxonomy" id="48579"/>
    <lineage>
        <taxon>Eukaryota</taxon>
        <taxon>Fungi</taxon>
        <taxon>Dikarya</taxon>
        <taxon>Basidiomycota</taxon>
        <taxon>Agaricomycotina</taxon>
        <taxon>Agaricomycetes</taxon>
        <taxon>Agaricomycetidae</taxon>
        <taxon>Boletales</taxon>
        <taxon>Suillineae</taxon>
        <taxon>Suillaceae</taxon>
        <taxon>Suillus</taxon>
    </lineage>
</organism>
<dbReference type="Proteomes" id="UP000714275">
    <property type="component" value="Unassembled WGS sequence"/>
</dbReference>
<keyword evidence="2" id="KW-1185">Reference proteome</keyword>
<protein>
    <submittedName>
        <fullName evidence="1">Uncharacterized protein</fullName>
    </submittedName>
</protein>